<proteinExistence type="predicted"/>
<dbReference type="InterPro" id="IPR036249">
    <property type="entry name" value="Thioredoxin-like_sf"/>
</dbReference>
<dbReference type="HOGENOM" id="CLU_035338_1_0_1"/>
<dbReference type="Pfam" id="PF13911">
    <property type="entry name" value="AhpC-TSA_2"/>
    <property type="match status" value="1"/>
</dbReference>
<dbReference type="eggNOG" id="KOG4498">
    <property type="taxonomic scope" value="Eukaryota"/>
</dbReference>
<protein>
    <submittedName>
        <fullName evidence="2">Thioredoxin-like protein</fullName>
    </submittedName>
</protein>
<dbReference type="InterPro" id="IPR032801">
    <property type="entry name" value="PXL2A/B/C"/>
</dbReference>
<dbReference type="EMBL" id="KE148149">
    <property type="protein sequence ID" value="EPE08201.1"/>
    <property type="molecule type" value="Genomic_DNA"/>
</dbReference>
<organism evidence="2 3">
    <name type="scientific">Ophiostoma piceae (strain UAMH 11346)</name>
    <name type="common">Sap stain fungus</name>
    <dbReference type="NCBI Taxonomy" id="1262450"/>
    <lineage>
        <taxon>Eukaryota</taxon>
        <taxon>Fungi</taxon>
        <taxon>Dikarya</taxon>
        <taxon>Ascomycota</taxon>
        <taxon>Pezizomycotina</taxon>
        <taxon>Sordariomycetes</taxon>
        <taxon>Sordariomycetidae</taxon>
        <taxon>Ophiostomatales</taxon>
        <taxon>Ophiostomataceae</taxon>
        <taxon>Ophiostoma</taxon>
    </lineage>
</organism>
<evidence type="ECO:0000256" key="1">
    <source>
        <dbReference type="SAM" id="MobiDB-lite"/>
    </source>
</evidence>
<gene>
    <name evidence="2" type="ORF">F503_00984</name>
</gene>
<name>S3C8F3_OPHP1</name>
<dbReference type="VEuPathDB" id="FungiDB:F503_00984"/>
<dbReference type="CDD" id="cd02970">
    <property type="entry name" value="PRX_like2"/>
    <property type="match status" value="1"/>
</dbReference>
<feature type="region of interest" description="Disordered" evidence="1">
    <location>
        <begin position="1"/>
        <end position="28"/>
    </location>
</feature>
<keyword evidence="3" id="KW-1185">Reference proteome</keyword>
<evidence type="ECO:0000313" key="2">
    <source>
        <dbReference type="EMBL" id="EPE08201.1"/>
    </source>
</evidence>
<dbReference type="STRING" id="1262450.S3C8F3"/>
<dbReference type="OMA" id="ENGECTW"/>
<dbReference type="PANTHER" id="PTHR28630">
    <property type="match status" value="1"/>
</dbReference>
<evidence type="ECO:0000313" key="3">
    <source>
        <dbReference type="Proteomes" id="UP000016923"/>
    </source>
</evidence>
<dbReference type="Proteomes" id="UP000016923">
    <property type="component" value="Unassembled WGS sequence"/>
</dbReference>
<dbReference type="PANTHER" id="PTHR28630:SF3">
    <property type="entry name" value="PEROXIREDOXIN-LIKE 2C"/>
    <property type="match status" value="1"/>
</dbReference>
<reference evidence="2 3" key="1">
    <citation type="journal article" date="2013" name="BMC Genomics">
        <title>The genome and transcriptome of the pine saprophyte Ophiostoma piceae, and a comparison with the bark beetle-associated pine pathogen Grosmannia clavigera.</title>
        <authorList>
            <person name="Haridas S."/>
            <person name="Wang Y."/>
            <person name="Lim L."/>
            <person name="Massoumi Alamouti S."/>
            <person name="Jackman S."/>
            <person name="Docking R."/>
            <person name="Robertson G."/>
            <person name="Birol I."/>
            <person name="Bohlmann J."/>
            <person name="Breuil C."/>
        </authorList>
    </citation>
    <scope>NUCLEOTIDE SEQUENCE [LARGE SCALE GENOMIC DNA]</scope>
    <source>
        <strain evidence="2 3">UAMH 11346</strain>
    </source>
</reference>
<dbReference type="SUPFAM" id="SSF52833">
    <property type="entry name" value="Thioredoxin-like"/>
    <property type="match status" value="1"/>
</dbReference>
<sequence length="237" mass="25725">MPVSADTPAVKAAEEVNPPDFAGSVRSDNKIPSAETLKKIADLPILDREGKSQPFKSLYAEPGHTLIIFVRHFFCGNCQEYLRILSEAIPAADLATAPVPTRIVAIGCGDPSLIGMYAEASASQYPIYADPTRKLYDELGMVCTLALGSAPGYMRHTSILASSLRSTLQGLRMIPRGLTLKGGNQRQVGGEFLFETKAGVEAASVTWCHRMKSTRDHCEPFEIQDVLSLPKSQTEVK</sequence>
<accession>S3C8F3</accession>
<dbReference type="AlphaFoldDB" id="S3C8F3"/>
<dbReference type="Gene3D" id="3.40.30.10">
    <property type="entry name" value="Glutaredoxin"/>
    <property type="match status" value="1"/>
</dbReference>
<dbReference type="OrthoDB" id="40334at2759"/>